<reference evidence="1" key="2">
    <citation type="journal article" date="2015" name="Data Brief">
        <title>Shoot transcriptome of the giant reed, Arundo donax.</title>
        <authorList>
            <person name="Barrero R.A."/>
            <person name="Guerrero F.D."/>
            <person name="Moolhuijzen P."/>
            <person name="Goolsby J.A."/>
            <person name="Tidwell J."/>
            <person name="Bellgard S.E."/>
            <person name="Bellgard M.I."/>
        </authorList>
    </citation>
    <scope>NUCLEOTIDE SEQUENCE</scope>
    <source>
        <tissue evidence="1">Shoot tissue taken approximately 20 cm above the soil surface</tissue>
    </source>
</reference>
<reference evidence="1" key="1">
    <citation type="submission" date="2014-09" db="EMBL/GenBank/DDBJ databases">
        <authorList>
            <person name="Magalhaes I.L.F."/>
            <person name="Oliveira U."/>
            <person name="Santos F.R."/>
            <person name="Vidigal T.H.D.A."/>
            <person name="Brescovit A.D."/>
            <person name="Santos A.J."/>
        </authorList>
    </citation>
    <scope>NUCLEOTIDE SEQUENCE</scope>
    <source>
        <tissue evidence="1">Shoot tissue taken approximately 20 cm above the soil surface</tissue>
    </source>
</reference>
<protein>
    <submittedName>
        <fullName evidence="1">Uncharacterized protein</fullName>
    </submittedName>
</protein>
<proteinExistence type="predicted"/>
<dbReference type="EMBL" id="GBRH01260118">
    <property type="protein sequence ID" value="JAD37777.1"/>
    <property type="molecule type" value="Transcribed_RNA"/>
</dbReference>
<dbReference type="AlphaFoldDB" id="A0A0A8ZSG2"/>
<accession>A0A0A8ZSG2</accession>
<name>A0A0A8ZSG2_ARUDO</name>
<evidence type="ECO:0000313" key="1">
    <source>
        <dbReference type="EMBL" id="JAD37777.1"/>
    </source>
</evidence>
<sequence length="40" mass="4701">MHIKVPLLTRRRCRAKTVENLCLTYKIIYIQQQQQSLGVG</sequence>
<organism evidence="1">
    <name type="scientific">Arundo donax</name>
    <name type="common">Giant reed</name>
    <name type="synonym">Donax arundinaceus</name>
    <dbReference type="NCBI Taxonomy" id="35708"/>
    <lineage>
        <taxon>Eukaryota</taxon>
        <taxon>Viridiplantae</taxon>
        <taxon>Streptophyta</taxon>
        <taxon>Embryophyta</taxon>
        <taxon>Tracheophyta</taxon>
        <taxon>Spermatophyta</taxon>
        <taxon>Magnoliopsida</taxon>
        <taxon>Liliopsida</taxon>
        <taxon>Poales</taxon>
        <taxon>Poaceae</taxon>
        <taxon>PACMAD clade</taxon>
        <taxon>Arundinoideae</taxon>
        <taxon>Arundineae</taxon>
        <taxon>Arundo</taxon>
    </lineage>
</organism>